<dbReference type="InterPro" id="IPR050300">
    <property type="entry name" value="GDXG_lipolytic_enzyme"/>
</dbReference>
<keyword evidence="4" id="KW-1185">Reference proteome</keyword>
<organism evidence="3 4">
    <name type="scientific">Parapedobacter pyrenivorans</name>
    <dbReference type="NCBI Taxonomy" id="1305674"/>
    <lineage>
        <taxon>Bacteria</taxon>
        <taxon>Pseudomonadati</taxon>
        <taxon>Bacteroidota</taxon>
        <taxon>Sphingobacteriia</taxon>
        <taxon>Sphingobacteriales</taxon>
        <taxon>Sphingobacteriaceae</taxon>
        <taxon>Parapedobacter</taxon>
    </lineage>
</organism>
<reference evidence="3" key="1">
    <citation type="journal article" date="2014" name="Int. J. Syst. Evol. Microbiol.">
        <title>Complete genome sequence of Corynebacterium casei LMG S-19264T (=DSM 44701T), isolated from a smear-ripened cheese.</title>
        <authorList>
            <consortium name="US DOE Joint Genome Institute (JGI-PGF)"/>
            <person name="Walter F."/>
            <person name="Albersmeier A."/>
            <person name="Kalinowski J."/>
            <person name="Ruckert C."/>
        </authorList>
    </citation>
    <scope>NUCLEOTIDE SEQUENCE</scope>
    <source>
        <strain evidence="3">CGMCC 1.12195</strain>
    </source>
</reference>
<dbReference type="InterPro" id="IPR049492">
    <property type="entry name" value="BD-FAE-like_dom"/>
</dbReference>
<dbReference type="RefSeq" id="WP_229738595.1">
    <property type="nucleotide sequence ID" value="NZ_BMER01000001.1"/>
</dbReference>
<keyword evidence="1" id="KW-0378">Hydrolase</keyword>
<comment type="caution">
    <text evidence="3">The sequence shown here is derived from an EMBL/GenBank/DDBJ whole genome shotgun (WGS) entry which is preliminary data.</text>
</comment>
<protein>
    <recommendedName>
        <fullName evidence="2">BD-FAE-like domain-containing protein</fullName>
    </recommendedName>
</protein>
<gene>
    <name evidence="3" type="ORF">GCM10007415_11200</name>
</gene>
<dbReference type="EMBL" id="BMER01000001">
    <property type="protein sequence ID" value="GGG80517.1"/>
    <property type="molecule type" value="Genomic_DNA"/>
</dbReference>
<evidence type="ECO:0000259" key="2">
    <source>
        <dbReference type="Pfam" id="PF20434"/>
    </source>
</evidence>
<dbReference type="PANTHER" id="PTHR48081:SF6">
    <property type="entry name" value="PEPTIDASE S9 PROLYL OLIGOPEPTIDASE CATALYTIC DOMAIN-CONTAINING PROTEIN"/>
    <property type="match status" value="1"/>
</dbReference>
<feature type="domain" description="BD-FAE-like" evidence="2">
    <location>
        <begin position="70"/>
        <end position="266"/>
    </location>
</feature>
<dbReference type="Proteomes" id="UP000660862">
    <property type="component" value="Unassembled WGS sequence"/>
</dbReference>
<evidence type="ECO:0000313" key="3">
    <source>
        <dbReference type="EMBL" id="GGG80517.1"/>
    </source>
</evidence>
<sequence>MKPVNMTCKTLTTGFALLFISYFGLAQQRFPLYPQGIPNAKEAENLERNEPNAMVDSVAFDVSEPSIALFLAPADRATGTAVIICPGGGYHALLTKREGSDVARAFTKLGITAIVLHYRLPNDRIMVNRSIGPLQDLQQAIKTVRERAGDWRIDSNRIGVMGFSAGGHLAATAGTHHADAYIENPERTSLRPDFMLLINPVISFMDSVGHTGSRGNLLGDQPGTKQMLYFSNELHVDSLTPPAFLVHSGADEVVSVENSLYFYQALRQHRVETGLHIYAKGEHGFLTAPSFDEWFGRCVYWLEQMGLMDN</sequence>
<evidence type="ECO:0000256" key="1">
    <source>
        <dbReference type="ARBA" id="ARBA00022801"/>
    </source>
</evidence>
<reference evidence="3" key="2">
    <citation type="submission" date="2020-09" db="EMBL/GenBank/DDBJ databases">
        <authorList>
            <person name="Sun Q."/>
            <person name="Zhou Y."/>
        </authorList>
    </citation>
    <scope>NUCLEOTIDE SEQUENCE</scope>
    <source>
        <strain evidence="3">CGMCC 1.12195</strain>
    </source>
</reference>
<name>A0A917HJB9_9SPHI</name>
<dbReference type="Pfam" id="PF20434">
    <property type="entry name" value="BD-FAE"/>
    <property type="match status" value="1"/>
</dbReference>
<dbReference type="GO" id="GO:0016787">
    <property type="term" value="F:hydrolase activity"/>
    <property type="evidence" value="ECO:0007669"/>
    <property type="project" value="UniProtKB-KW"/>
</dbReference>
<dbReference type="AlphaFoldDB" id="A0A917HJB9"/>
<dbReference type="PANTHER" id="PTHR48081">
    <property type="entry name" value="AB HYDROLASE SUPERFAMILY PROTEIN C4A8.06C"/>
    <property type="match status" value="1"/>
</dbReference>
<evidence type="ECO:0000313" key="4">
    <source>
        <dbReference type="Proteomes" id="UP000660862"/>
    </source>
</evidence>
<dbReference type="Gene3D" id="3.40.50.1820">
    <property type="entry name" value="alpha/beta hydrolase"/>
    <property type="match status" value="1"/>
</dbReference>
<proteinExistence type="predicted"/>
<dbReference type="InterPro" id="IPR029058">
    <property type="entry name" value="AB_hydrolase_fold"/>
</dbReference>
<accession>A0A917HJB9</accession>
<dbReference type="SUPFAM" id="SSF53474">
    <property type="entry name" value="alpha/beta-Hydrolases"/>
    <property type="match status" value="1"/>
</dbReference>